<gene>
    <name evidence="1" type="ORF">PR048_012808</name>
</gene>
<accession>A0ABQ9HR92</accession>
<evidence type="ECO:0008006" key="3">
    <source>
        <dbReference type="Google" id="ProtNLM"/>
    </source>
</evidence>
<reference evidence="1 2" key="1">
    <citation type="submission" date="2023-02" db="EMBL/GenBank/DDBJ databases">
        <title>LHISI_Scaffold_Assembly.</title>
        <authorList>
            <person name="Stuart O.P."/>
            <person name="Cleave R."/>
            <person name="Magrath M.J.L."/>
            <person name="Mikheyev A.S."/>
        </authorList>
    </citation>
    <scope>NUCLEOTIDE SEQUENCE [LARGE SCALE GENOMIC DNA]</scope>
    <source>
        <strain evidence="1">Daus_M_001</strain>
        <tissue evidence="1">Leg muscle</tissue>
    </source>
</reference>
<dbReference type="Proteomes" id="UP001159363">
    <property type="component" value="Chromosome X"/>
</dbReference>
<name>A0ABQ9HR92_9NEOP</name>
<dbReference type="EMBL" id="JARBHB010000004">
    <property type="protein sequence ID" value="KAJ8886596.1"/>
    <property type="molecule type" value="Genomic_DNA"/>
</dbReference>
<sequence>MDLFNQNSQCRTDARNHFAYNMYVYCGKRTDRLGLSAVETKLQYQPKQYCTNVTADNWYSPVSLVQTLKNNGIADVGTLKKIK</sequence>
<protein>
    <recommendedName>
        <fullName evidence="3">PiggyBac transposable element-derived protein domain-containing protein</fullName>
    </recommendedName>
</protein>
<proteinExistence type="predicted"/>
<keyword evidence="2" id="KW-1185">Reference proteome</keyword>
<organism evidence="1 2">
    <name type="scientific">Dryococelus australis</name>
    <dbReference type="NCBI Taxonomy" id="614101"/>
    <lineage>
        <taxon>Eukaryota</taxon>
        <taxon>Metazoa</taxon>
        <taxon>Ecdysozoa</taxon>
        <taxon>Arthropoda</taxon>
        <taxon>Hexapoda</taxon>
        <taxon>Insecta</taxon>
        <taxon>Pterygota</taxon>
        <taxon>Neoptera</taxon>
        <taxon>Polyneoptera</taxon>
        <taxon>Phasmatodea</taxon>
        <taxon>Verophasmatodea</taxon>
        <taxon>Anareolatae</taxon>
        <taxon>Phasmatidae</taxon>
        <taxon>Eurycanthinae</taxon>
        <taxon>Dryococelus</taxon>
    </lineage>
</organism>
<comment type="caution">
    <text evidence="1">The sequence shown here is derived from an EMBL/GenBank/DDBJ whole genome shotgun (WGS) entry which is preliminary data.</text>
</comment>
<evidence type="ECO:0000313" key="1">
    <source>
        <dbReference type="EMBL" id="KAJ8886596.1"/>
    </source>
</evidence>
<evidence type="ECO:0000313" key="2">
    <source>
        <dbReference type="Proteomes" id="UP001159363"/>
    </source>
</evidence>